<proteinExistence type="predicted"/>
<dbReference type="EMBL" id="CP051774">
    <property type="protein sequence ID" value="QJE94835.1"/>
    <property type="molecule type" value="Genomic_DNA"/>
</dbReference>
<gene>
    <name evidence="1" type="ORF">HHL09_03260</name>
</gene>
<keyword evidence="2" id="KW-1185">Reference proteome</keyword>
<evidence type="ECO:0000313" key="1">
    <source>
        <dbReference type="EMBL" id="QJE94835.1"/>
    </source>
</evidence>
<dbReference type="Proteomes" id="UP000501812">
    <property type="component" value="Chromosome"/>
</dbReference>
<name>A0A858RDP6_9BACT</name>
<reference evidence="1 2" key="1">
    <citation type="submission" date="2020-04" db="EMBL/GenBank/DDBJ databases">
        <title>Luteolibacter sp. G-1-1-1 isolated from soil.</title>
        <authorList>
            <person name="Dahal R.H."/>
        </authorList>
    </citation>
    <scope>NUCLEOTIDE SEQUENCE [LARGE SCALE GENOMIC DNA]</scope>
    <source>
        <strain evidence="1 2">G-1-1-1</strain>
    </source>
</reference>
<dbReference type="KEGG" id="luo:HHL09_03260"/>
<protein>
    <submittedName>
        <fullName evidence="1">Uncharacterized protein</fullName>
    </submittedName>
</protein>
<sequence>MDHIEGYRSLKGLPALAGIADFPSAAGPGLSVDAAVLRLKRLHYASQRLWQTCLARLTSEPLYELKMGFSYHAYLAAEHITLLRERVAEMRHPPLGLDKIPDPALESFFDEILAAPTSRLLLGGLYQVALPALFSAVEAMQRDCNPLAEAPTLRVLRTLHTDLLEMIAWGKESLAVLPAEPEEMPWLHELAAWLDAAGSLDGTGAPSSAPHPRYAANGFRYDRTPQRDERFPDPYNMGVHAEEFLYDPAFPVRDKVLMMLFKRLREIDVPEMMASLLYEMVTATGDEEAGGKKWAFYRDMTRQLWDEARHAMMGEVGFARLGIDWPNFVCVNFTWSKGLNEQLTPRERHAVLWFIEQGLMSKTGKRFEWELGRDSGDAYAELIQDYDWADEVLHARIGRDWYVAGFPDVKTAAEYGSACWDKVVADWEQWRNDGLTRHFNWWPGLYREACRLRGEEPDPEIERYSVSYAETRADLRRIAASG</sequence>
<accession>A0A858RDP6</accession>
<evidence type="ECO:0000313" key="2">
    <source>
        <dbReference type="Proteomes" id="UP000501812"/>
    </source>
</evidence>
<organism evidence="1 2">
    <name type="scientific">Luteolibacter luteus</name>
    <dbReference type="NCBI Taxonomy" id="2728835"/>
    <lineage>
        <taxon>Bacteria</taxon>
        <taxon>Pseudomonadati</taxon>
        <taxon>Verrucomicrobiota</taxon>
        <taxon>Verrucomicrobiia</taxon>
        <taxon>Verrucomicrobiales</taxon>
        <taxon>Verrucomicrobiaceae</taxon>
        <taxon>Luteolibacter</taxon>
    </lineage>
</organism>
<dbReference type="AlphaFoldDB" id="A0A858RDP6"/>
<dbReference type="RefSeq" id="WP_169453056.1">
    <property type="nucleotide sequence ID" value="NZ_CP051774.1"/>
</dbReference>